<keyword evidence="4" id="KW-1185">Reference proteome</keyword>
<dbReference type="PROSITE" id="PS00626">
    <property type="entry name" value="RCC1_2"/>
    <property type="match status" value="4"/>
</dbReference>
<dbReference type="InterPro" id="IPR025883">
    <property type="entry name" value="Cadherin-like_domain"/>
</dbReference>
<dbReference type="Pfam" id="PF13540">
    <property type="entry name" value="RCC1_2"/>
    <property type="match status" value="11"/>
</dbReference>
<gene>
    <name evidence="3" type="ORF">Psch_01570</name>
</gene>
<comment type="caution">
    <text evidence="3">The sequence shown here is derived from an EMBL/GenBank/DDBJ whole genome shotgun (WGS) entry which is preliminary data.</text>
</comment>
<dbReference type="Proteomes" id="UP000298324">
    <property type="component" value="Unassembled WGS sequence"/>
</dbReference>
<feature type="domain" description="Cadherin-like beta-sandwich-like" evidence="2">
    <location>
        <begin position="441"/>
        <end position="535"/>
    </location>
</feature>
<accession>A0A4Y7RG70</accession>
<dbReference type="SUPFAM" id="SSF50985">
    <property type="entry name" value="RCC1/BLIP-II"/>
    <property type="match status" value="4"/>
</dbReference>
<dbReference type="PANTHER" id="PTHR45982">
    <property type="entry name" value="REGULATOR OF CHROMOSOME CONDENSATION"/>
    <property type="match status" value="1"/>
</dbReference>
<feature type="chain" id="PRO_5038883526" evidence="1">
    <location>
        <begin position="21"/>
        <end position="1843"/>
    </location>
</feature>
<dbReference type="Gene3D" id="2.130.10.30">
    <property type="entry name" value="Regulator of chromosome condensation 1/beta-lactamase-inhibitor protein II"/>
    <property type="match status" value="7"/>
</dbReference>
<proteinExistence type="predicted"/>
<reference evidence="3 4" key="1">
    <citation type="journal article" date="2018" name="Environ. Microbiol.">
        <title>Novel energy conservation strategies and behaviour of Pelotomaculum schinkii driving syntrophic propionate catabolism.</title>
        <authorList>
            <person name="Hidalgo-Ahumada C.A.P."/>
            <person name="Nobu M.K."/>
            <person name="Narihiro T."/>
            <person name="Tamaki H."/>
            <person name="Liu W.T."/>
            <person name="Kamagata Y."/>
            <person name="Stams A.J.M."/>
            <person name="Imachi H."/>
            <person name="Sousa D.Z."/>
        </authorList>
    </citation>
    <scope>NUCLEOTIDE SEQUENCE [LARGE SCALE GENOMIC DNA]</scope>
    <source>
        <strain evidence="3 4">HH</strain>
    </source>
</reference>
<feature type="signal peptide" evidence="1">
    <location>
        <begin position="1"/>
        <end position="20"/>
    </location>
</feature>
<feature type="domain" description="Cadherin-like beta-sandwich-like" evidence="2">
    <location>
        <begin position="561"/>
        <end position="641"/>
    </location>
</feature>
<dbReference type="InterPro" id="IPR009091">
    <property type="entry name" value="RCC1/BLIP-II"/>
</dbReference>
<name>A0A4Y7RG70_9FIRM</name>
<dbReference type="EMBL" id="QFGA01000001">
    <property type="protein sequence ID" value="TEB08015.1"/>
    <property type="molecule type" value="Genomic_DNA"/>
</dbReference>
<evidence type="ECO:0000313" key="3">
    <source>
        <dbReference type="EMBL" id="TEB08015.1"/>
    </source>
</evidence>
<sequence>MKKICSLFLCLMMVFSYIPAGMADETNPLPQTPAEYAASDYARYAARMAVGEGHLALIKADGSLAVGGDNTRGQCIVPAELSGVKVKAVAAGSWHTLALSENGRVYAWGSATADASGTIAPVTIPEQVQAVQGSIKLIAAGTGMSAVVTNNNNVIIWGHTTNNLDQVPAGLGNIVAIAISANVALTLDDAGEVHVWGASACTTIPDGLNGEVVAIAAGQWHWLALKKDGTVSITGNSTQINNCQNIKNEADVRAIAGGWQSAMALLADGSVKGWGRTCLGTAKNGIELIPASAGIKAFAATVSGGLGSPAICAMRGDGTFVVAASSSFTGNSAGLSGLTVAGSVYNYDLDPAFDTGTTGYTVNVPNEVSSVNITATTVDTAATLQINGTVATSGSAQAVDNLAVGNNSVDVAVTAIDGTTVKTYTLTIKRAAASQDHGADLSSLSVAGSVYYDLAPAFDAGTTGYTVNVPNEVSSVNITATTADSSATLKINGTAVTSGSAQTVDNLVVGSNAVTVEVTAADGTTVKTYTLTIKRAAASQSNGADLSGLTVAGAVYNYDLAPVFDPGTTGYTVNVPNEVSSVHITATAADTAATLKINGTAVTSGSTQAVGNLVVGSNAVTVEVTAAGGTTVKTYTITIMRAGSGGLPQTPAEYAASDYAQLAARLGGGSNHAAVVMADGAVRAWGDNTYGQLNVPGEATGVKALAAGVNHTLALKEDGTVIAWGDNSYGQCDLPAELAGVKFKAVAVPATGLLSAVLSEDNRIGVWGLNNYNQTLIDQILVSDKTLTSIAMDTRYVLALCDDGTVKAWDWRNSFSPCEAPAGFSGNVVALEAGSQHILALKADGSVVSWGHDGYAYAVPAGLTDARAVSAGYNYSAALTADGNITVWGQNSYNLFTVPADLGRVQALSAGSGSLYALQEDGTIVAWGRNSYGQCDVPAGLNLFSTVSDDNRLASLSVATGDGAACGIYPAFSSEQSEFVADVAYEAQEVRVTAQPFSSKAGLEINGAPAAAGVAAVINAQSLAVGDNTVQVKVKAESGNERSYTLHIKRVRSGYSLPQTPHAYRESELAGYARRLAAGDRHSLAVKKDGAVAAWGNSSNGQCNMPAGLGNVVAVAAGRVHSLALQADGAVVAWGPPSGSSYSDGQCDVPAGLSQAVDISAGSNFSAALTQNGQVYVWGSNTYGQCDLPAGLSNVADIQCGANHILALKADGTVAAWGDNRYGQCDVPAGLSQVVAVAAGMRHSVALQADGALVAWGQTDTGQSFGHPDLQFVKAISAGEDYAAALKWDGSLVVWGSYNGQNVDFGLPLIQDREYLAVSGGSQHLLGLNPDGTVSALGNPLDNSGFNSNGNVSGQCDVPAGLNLFAGDTPYSGPSPDIPQTPAAYAASDYARAAAKICAAHSGLGVLNMDGTVKVAIRKADNLFDGDIDAVPAGLNNVTAIAIADITGMALKKDGTVVVWGYNGDGQCDVPASVRDVTAIAMGNQFSPCCLALKADGAVAAWGGDVYGQCQVPADLANVAAIAVGDKHCLALKADGTVAAWGDNTGGQCDVPAGLNNVARIYAGYNFSLALKNDGTVVAWGSNYNGDSSYYCGQCDVPEGLSGVVDIVIDTNTCVALKNNGTVVVWGDNLYGKRNVPPGLHDVAAVALGDGVKAIRTDGTVVVWGNAPVTDDTEWTGLSQVLTIKNDTIIFRDGAFRMFGDGAVAAAVNAGLAGLNVLSGHYFAVNKAELLNPAGQSISSVPGQGGYRIKTFVGNNNAVPTAGLTIIQVRGGSGAASSGGGQVLGCVGLAGDIPVAGSSVSADFTMPSGVSGPAYVDVFVWDGWDTMVPRAAANQSLSFGIDN</sequence>
<dbReference type="PANTHER" id="PTHR45982:SF1">
    <property type="entry name" value="REGULATOR OF CHROMOSOME CONDENSATION"/>
    <property type="match status" value="1"/>
</dbReference>
<keyword evidence="1" id="KW-0732">Signal</keyword>
<dbReference type="InterPro" id="IPR051553">
    <property type="entry name" value="Ran_GTPase-activating"/>
</dbReference>
<feature type="domain" description="Cadherin-like beta-sandwich-like" evidence="2">
    <location>
        <begin position="954"/>
        <end position="1050"/>
    </location>
</feature>
<feature type="domain" description="Cadherin-like beta-sandwich-like" evidence="2">
    <location>
        <begin position="341"/>
        <end position="430"/>
    </location>
</feature>
<dbReference type="InterPro" id="IPR000408">
    <property type="entry name" value="Reg_chr_condens"/>
</dbReference>
<organism evidence="3 4">
    <name type="scientific">Pelotomaculum schinkii</name>
    <dbReference type="NCBI Taxonomy" id="78350"/>
    <lineage>
        <taxon>Bacteria</taxon>
        <taxon>Bacillati</taxon>
        <taxon>Bacillota</taxon>
        <taxon>Clostridia</taxon>
        <taxon>Eubacteriales</taxon>
        <taxon>Desulfotomaculaceae</taxon>
        <taxon>Pelotomaculum</taxon>
    </lineage>
</organism>
<evidence type="ECO:0000256" key="1">
    <source>
        <dbReference type="SAM" id="SignalP"/>
    </source>
</evidence>
<protein>
    <submittedName>
        <fullName evidence="3">Cadherin-like beta sandwich domain protein</fullName>
    </submittedName>
</protein>
<evidence type="ECO:0000313" key="4">
    <source>
        <dbReference type="Proteomes" id="UP000298324"/>
    </source>
</evidence>
<evidence type="ECO:0000259" key="2">
    <source>
        <dbReference type="Pfam" id="PF12733"/>
    </source>
</evidence>
<dbReference type="RefSeq" id="WP_190239771.1">
    <property type="nucleotide sequence ID" value="NZ_QFGA01000001.1"/>
</dbReference>
<dbReference type="PROSITE" id="PS50012">
    <property type="entry name" value="RCC1_3"/>
    <property type="match status" value="9"/>
</dbReference>
<dbReference type="Pfam" id="PF12733">
    <property type="entry name" value="Cadherin-like"/>
    <property type="match status" value="4"/>
</dbReference>